<dbReference type="Gene3D" id="1.10.10.60">
    <property type="entry name" value="Homeodomain-like"/>
    <property type="match status" value="1"/>
</dbReference>
<dbReference type="SUPFAM" id="SSF46689">
    <property type="entry name" value="Homeodomain-like"/>
    <property type="match status" value="1"/>
</dbReference>
<dbReference type="EMBL" id="JBHUMV010000023">
    <property type="protein sequence ID" value="MFD2756748.1"/>
    <property type="molecule type" value="Genomic_DNA"/>
</dbReference>
<evidence type="ECO:0000313" key="2">
    <source>
        <dbReference type="EMBL" id="MFD2756748.1"/>
    </source>
</evidence>
<gene>
    <name evidence="2" type="ORF">ACFSW6_22005</name>
</gene>
<dbReference type="Pfam" id="PF02796">
    <property type="entry name" value="HTH_7"/>
    <property type="match status" value="1"/>
</dbReference>
<name>A0ABW5UUY4_9BURK</name>
<reference evidence="3" key="1">
    <citation type="journal article" date="2019" name="Int. J. Syst. Evol. Microbiol.">
        <title>The Global Catalogue of Microorganisms (GCM) 10K type strain sequencing project: providing services to taxonomists for standard genome sequencing and annotation.</title>
        <authorList>
            <consortium name="The Broad Institute Genomics Platform"/>
            <consortium name="The Broad Institute Genome Sequencing Center for Infectious Disease"/>
            <person name="Wu L."/>
            <person name="Ma J."/>
        </authorList>
    </citation>
    <scope>NUCLEOTIDE SEQUENCE [LARGE SCALE GENOMIC DNA]</scope>
    <source>
        <strain evidence="3">TISTR 1906</strain>
    </source>
</reference>
<keyword evidence="3" id="KW-1185">Reference proteome</keyword>
<evidence type="ECO:0000259" key="1">
    <source>
        <dbReference type="Pfam" id="PF02796"/>
    </source>
</evidence>
<feature type="domain" description="Resolvase HTH" evidence="1">
    <location>
        <begin position="2"/>
        <end position="39"/>
    </location>
</feature>
<dbReference type="InterPro" id="IPR006120">
    <property type="entry name" value="Resolvase_HTH_dom"/>
</dbReference>
<dbReference type="InterPro" id="IPR009057">
    <property type="entry name" value="Homeodomain-like_sf"/>
</dbReference>
<protein>
    <submittedName>
        <fullName evidence="2">Helix-turn-helix domain-containing protein</fullName>
    </submittedName>
</protein>
<accession>A0ABW5UUY4</accession>
<dbReference type="Proteomes" id="UP001597463">
    <property type="component" value="Unassembled WGS sequence"/>
</dbReference>
<proteinExistence type="predicted"/>
<dbReference type="CDD" id="cd00569">
    <property type="entry name" value="HTH_Hin_like"/>
    <property type="match status" value="1"/>
</dbReference>
<sequence>MGRPSKLSDKQWSEITARLVAGEKAADLAREYGVSKTSISTRVSKRAETIHSVANQVVTAERSLAMLPVSEQLIAVNLASKLRAISDNLASAAQYGAQTAHRLSALANSEVAKVDDANPLARESVEAMKGVAVLTKLANDSASIALNLLNANKDTIKELNSEEPRSSVGANVSPEQLKEAVQSVQAKF</sequence>
<evidence type="ECO:0000313" key="3">
    <source>
        <dbReference type="Proteomes" id="UP001597463"/>
    </source>
</evidence>
<organism evidence="2 3">
    <name type="scientific">Comamonas terrae</name>
    <dbReference type="NCBI Taxonomy" id="673548"/>
    <lineage>
        <taxon>Bacteria</taxon>
        <taxon>Pseudomonadati</taxon>
        <taxon>Pseudomonadota</taxon>
        <taxon>Betaproteobacteria</taxon>
        <taxon>Burkholderiales</taxon>
        <taxon>Comamonadaceae</taxon>
        <taxon>Comamonas</taxon>
    </lineage>
</organism>
<dbReference type="RefSeq" id="WP_066471196.1">
    <property type="nucleotide sequence ID" value="NZ_BCNT01000001.1"/>
</dbReference>
<comment type="caution">
    <text evidence="2">The sequence shown here is derived from an EMBL/GenBank/DDBJ whole genome shotgun (WGS) entry which is preliminary data.</text>
</comment>